<dbReference type="GO" id="GO:0005737">
    <property type="term" value="C:cytoplasm"/>
    <property type="evidence" value="ECO:0007669"/>
    <property type="project" value="TreeGrafter"/>
</dbReference>
<reference evidence="2" key="2">
    <citation type="submission" date="2020-09" db="EMBL/GenBank/DDBJ databases">
        <authorList>
            <person name="Sun Q."/>
            <person name="Zhou Y."/>
        </authorList>
    </citation>
    <scope>NUCLEOTIDE SEQUENCE</scope>
    <source>
        <strain evidence="2">CGMCC 1.15448</strain>
    </source>
</reference>
<dbReference type="GO" id="GO:0006043">
    <property type="term" value="P:glucosamine catabolic process"/>
    <property type="evidence" value="ECO:0007669"/>
    <property type="project" value="TreeGrafter"/>
</dbReference>
<dbReference type="InterPro" id="IPR037171">
    <property type="entry name" value="NagB/RpiA_transferase-like"/>
</dbReference>
<sequence length="254" mass="28073">MHSNSIRGSIHVKIAEDRQALGVAAALATAETIRHLLATQPTVNMVFAAAPSQNEFLISLNRHPLDWDRINAFHMDEYIGLTAGAPQSFGFYLKAHLFDLHLFRQVHLLNGTAPDVQAECQRYAALLEACPTDIVCMGIGENNHIAFNDPPVANFRDPDRVKIVTLDPECRQQQVNDGCFPSLADVPQQALTLTIPSLLAARYIFAMVPGERKANAIFHTFNSPITESYPSTILRTHSAVELFLDCDSSKLIQP</sequence>
<gene>
    <name evidence="2" type="primary">nagB</name>
    <name evidence="2" type="ORF">GCM10011511_30510</name>
</gene>
<organism evidence="2 3">
    <name type="scientific">Puia dinghuensis</name>
    <dbReference type="NCBI Taxonomy" id="1792502"/>
    <lineage>
        <taxon>Bacteria</taxon>
        <taxon>Pseudomonadati</taxon>
        <taxon>Bacteroidota</taxon>
        <taxon>Chitinophagia</taxon>
        <taxon>Chitinophagales</taxon>
        <taxon>Chitinophagaceae</taxon>
        <taxon>Puia</taxon>
    </lineage>
</organism>
<dbReference type="GO" id="GO:0042802">
    <property type="term" value="F:identical protein binding"/>
    <property type="evidence" value="ECO:0007669"/>
    <property type="project" value="TreeGrafter"/>
</dbReference>
<dbReference type="InterPro" id="IPR006148">
    <property type="entry name" value="Glc/Gal-6P_isomerase"/>
</dbReference>
<keyword evidence="3" id="KW-1185">Reference proteome</keyword>
<proteinExistence type="predicted"/>
<evidence type="ECO:0000313" key="3">
    <source>
        <dbReference type="Proteomes" id="UP000607559"/>
    </source>
</evidence>
<evidence type="ECO:0000259" key="1">
    <source>
        <dbReference type="Pfam" id="PF01182"/>
    </source>
</evidence>
<dbReference type="Proteomes" id="UP000607559">
    <property type="component" value="Unassembled WGS sequence"/>
</dbReference>
<dbReference type="Pfam" id="PF01182">
    <property type="entry name" value="Glucosamine_iso"/>
    <property type="match status" value="1"/>
</dbReference>
<dbReference type="CDD" id="cd01399">
    <property type="entry name" value="GlcN6P_deaminase"/>
    <property type="match status" value="1"/>
</dbReference>
<dbReference type="EMBL" id="BMJC01000003">
    <property type="protein sequence ID" value="GGB05088.1"/>
    <property type="molecule type" value="Genomic_DNA"/>
</dbReference>
<dbReference type="InterPro" id="IPR004547">
    <property type="entry name" value="Glucosamine6P_isomerase"/>
</dbReference>
<dbReference type="PANTHER" id="PTHR11280:SF6">
    <property type="entry name" value="GLUCOSAMINE-6-PHOSPHATE ISOMERASE NAGB"/>
    <property type="match status" value="1"/>
</dbReference>
<protein>
    <submittedName>
        <fullName evidence="2">Glucosamine-6-phosphate deaminase</fullName>
    </submittedName>
</protein>
<dbReference type="GO" id="GO:0019262">
    <property type="term" value="P:N-acetylneuraminate catabolic process"/>
    <property type="evidence" value="ECO:0007669"/>
    <property type="project" value="TreeGrafter"/>
</dbReference>
<feature type="domain" description="Glucosamine/galactosamine-6-phosphate isomerase" evidence="1">
    <location>
        <begin position="17"/>
        <end position="236"/>
    </location>
</feature>
<accession>A0A8J2XTN9</accession>
<reference evidence="2" key="1">
    <citation type="journal article" date="2014" name="Int. J. Syst. Evol. Microbiol.">
        <title>Complete genome sequence of Corynebacterium casei LMG S-19264T (=DSM 44701T), isolated from a smear-ripened cheese.</title>
        <authorList>
            <consortium name="US DOE Joint Genome Institute (JGI-PGF)"/>
            <person name="Walter F."/>
            <person name="Albersmeier A."/>
            <person name="Kalinowski J."/>
            <person name="Ruckert C."/>
        </authorList>
    </citation>
    <scope>NUCLEOTIDE SEQUENCE</scope>
    <source>
        <strain evidence="2">CGMCC 1.15448</strain>
    </source>
</reference>
<dbReference type="PANTHER" id="PTHR11280">
    <property type="entry name" value="GLUCOSAMINE-6-PHOSPHATE ISOMERASE"/>
    <property type="match status" value="1"/>
</dbReference>
<dbReference type="SUPFAM" id="SSF100950">
    <property type="entry name" value="NagB/RpiA/CoA transferase-like"/>
    <property type="match status" value="1"/>
</dbReference>
<evidence type="ECO:0000313" key="2">
    <source>
        <dbReference type="EMBL" id="GGB05088.1"/>
    </source>
</evidence>
<dbReference type="AlphaFoldDB" id="A0A8J2XTN9"/>
<name>A0A8J2XTN9_9BACT</name>
<dbReference type="GO" id="GO:0006046">
    <property type="term" value="P:N-acetylglucosamine catabolic process"/>
    <property type="evidence" value="ECO:0007669"/>
    <property type="project" value="TreeGrafter"/>
</dbReference>
<dbReference type="GO" id="GO:0005975">
    <property type="term" value="P:carbohydrate metabolic process"/>
    <property type="evidence" value="ECO:0007669"/>
    <property type="project" value="InterPro"/>
</dbReference>
<dbReference type="RefSeq" id="WP_188933148.1">
    <property type="nucleotide sequence ID" value="NZ_BMJC01000003.1"/>
</dbReference>
<comment type="caution">
    <text evidence="2">The sequence shown here is derived from an EMBL/GenBank/DDBJ whole genome shotgun (WGS) entry which is preliminary data.</text>
</comment>
<dbReference type="Gene3D" id="3.40.50.1360">
    <property type="match status" value="1"/>
</dbReference>
<dbReference type="GO" id="GO:0004342">
    <property type="term" value="F:glucosamine-6-phosphate deaminase activity"/>
    <property type="evidence" value="ECO:0007669"/>
    <property type="project" value="InterPro"/>
</dbReference>